<evidence type="ECO:0000259" key="1">
    <source>
        <dbReference type="Pfam" id="PF13228"/>
    </source>
</evidence>
<evidence type="ECO:0000313" key="3">
    <source>
        <dbReference type="Proteomes" id="UP001057877"/>
    </source>
</evidence>
<organism evidence="2 3">
    <name type="scientific">Paenibacillus spongiae</name>
    <dbReference type="NCBI Taxonomy" id="2909671"/>
    <lineage>
        <taxon>Bacteria</taxon>
        <taxon>Bacillati</taxon>
        <taxon>Bacillota</taxon>
        <taxon>Bacilli</taxon>
        <taxon>Bacillales</taxon>
        <taxon>Paenibacillaceae</taxon>
        <taxon>Paenibacillus</taxon>
    </lineage>
</organism>
<dbReference type="Proteomes" id="UP001057877">
    <property type="component" value="Chromosome"/>
</dbReference>
<dbReference type="EMBL" id="CP091430">
    <property type="protein sequence ID" value="UVI29392.1"/>
    <property type="molecule type" value="Genomic_DNA"/>
</dbReference>
<protein>
    <submittedName>
        <fullName evidence="2">DUF4037 domain-containing protein</fullName>
    </submittedName>
</protein>
<feature type="domain" description="DUF4037" evidence="1">
    <location>
        <begin position="122"/>
        <end position="220"/>
    </location>
</feature>
<sequence>MVFIQGIELCRRFHAEVVEPFMSETYPSLSYSSALMGPGSEVLGYDTEMSTDHDWGPRIFLFLSQQDARQSQHIQASLRERAPRQFYGFQVDPDKSVVTTVPRFIEGCLGISAGRPIEPVDWLTYPSQSLLELTRGAVYRDDHGELSAVRQQLEYYPHDIWLYLLASCWKRIGQEEHLMLRAGYAGDELGSAIIASRLVRDIMSLCFLMERQYAPYPKWFGMAFKQLKCSDELMPSLWSAQTAAAWREREHALNKAYRHLSDMHNKLGITDEIPADVSYFHDRPFKVMNGEEIASRIANQIEDPVIRRFAGGRLIGSIDQITDNTDFRITNEWIRKVLMTVYLSAETE</sequence>
<dbReference type="RefSeq" id="WP_258385481.1">
    <property type="nucleotide sequence ID" value="NZ_CP091430.1"/>
</dbReference>
<dbReference type="InterPro" id="IPR025117">
    <property type="entry name" value="DUF4037"/>
</dbReference>
<reference evidence="2" key="1">
    <citation type="submission" date="2022-01" db="EMBL/GenBank/DDBJ databases">
        <title>Paenibacillus spongiae sp. nov., isolated from marine sponge.</title>
        <authorList>
            <person name="Li Z."/>
            <person name="Zhang M."/>
        </authorList>
    </citation>
    <scope>NUCLEOTIDE SEQUENCE</scope>
    <source>
        <strain evidence="2">PHS-Z3</strain>
    </source>
</reference>
<dbReference type="Pfam" id="PF13228">
    <property type="entry name" value="DUF4037"/>
    <property type="match status" value="1"/>
</dbReference>
<name>A0ABY5S654_9BACL</name>
<gene>
    <name evidence="2" type="ORF">L1F29_28885</name>
</gene>
<proteinExistence type="predicted"/>
<keyword evidence="3" id="KW-1185">Reference proteome</keyword>
<accession>A0ABY5S654</accession>
<evidence type="ECO:0000313" key="2">
    <source>
        <dbReference type="EMBL" id="UVI29392.1"/>
    </source>
</evidence>